<reference evidence="2 3" key="1">
    <citation type="submission" date="2021-10" db="EMBL/GenBank/DDBJ databases">
        <title>Streptomyces gossypii sp. nov., isolated from soil collected from cotton field.</title>
        <authorList>
            <person name="Ge X."/>
            <person name="Chen X."/>
            <person name="Liu W."/>
        </authorList>
    </citation>
    <scope>NUCLEOTIDE SEQUENCE [LARGE SCALE GENOMIC DNA]</scope>
    <source>
        <strain evidence="2 3">N2-109</strain>
    </source>
</reference>
<evidence type="ECO:0000313" key="2">
    <source>
        <dbReference type="EMBL" id="MCT2594507.1"/>
    </source>
</evidence>
<feature type="chain" id="PRO_5045367186" description="Secreted protein" evidence="1">
    <location>
        <begin position="26"/>
        <end position="77"/>
    </location>
</feature>
<keyword evidence="1" id="KW-0732">Signal</keyword>
<organism evidence="2 3">
    <name type="scientific">Streptomyces gossypii</name>
    <dbReference type="NCBI Taxonomy" id="2883101"/>
    <lineage>
        <taxon>Bacteria</taxon>
        <taxon>Bacillati</taxon>
        <taxon>Actinomycetota</taxon>
        <taxon>Actinomycetes</taxon>
        <taxon>Kitasatosporales</taxon>
        <taxon>Streptomycetaceae</taxon>
        <taxon>Streptomyces</taxon>
    </lineage>
</organism>
<evidence type="ECO:0000256" key="1">
    <source>
        <dbReference type="SAM" id="SignalP"/>
    </source>
</evidence>
<proteinExistence type="predicted"/>
<dbReference type="RefSeq" id="WP_260221842.1">
    <property type="nucleotide sequence ID" value="NZ_JAJAGO010000021.1"/>
</dbReference>
<gene>
    <name evidence="2" type="ORF">LHJ74_32145</name>
</gene>
<protein>
    <recommendedName>
        <fullName evidence="4">Secreted protein</fullName>
    </recommendedName>
</protein>
<sequence length="77" mass="7708">MLKWILRATAVLAIVAAIAAPVAIAAPAPSSPPVPQTVAVSSFRGDAGVGHRAAYQEVHTSVDSGSTYAAGSIPPRS</sequence>
<name>A0ABT2K2W5_9ACTN</name>
<keyword evidence="3" id="KW-1185">Reference proteome</keyword>
<accession>A0ABT2K2W5</accession>
<evidence type="ECO:0000313" key="3">
    <source>
        <dbReference type="Proteomes" id="UP001156389"/>
    </source>
</evidence>
<comment type="caution">
    <text evidence="2">The sequence shown here is derived from an EMBL/GenBank/DDBJ whole genome shotgun (WGS) entry which is preliminary data.</text>
</comment>
<feature type="signal peptide" evidence="1">
    <location>
        <begin position="1"/>
        <end position="25"/>
    </location>
</feature>
<evidence type="ECO:0008006" key="4">
    <source>
        <dbReference type="Google" id="ProtNLM"/>
    </source>
</evidence>
<dbReference type="EMBL" id="JAJAGO010000021">
    <property type="protein sequence ID" value="MCT2594507.1"/>
    <property type="molecule type" value="Genomic_DNA"/>
</dbReference>
<dbReference type="Proteomes" id="UP001156389">
    <property type="component" value="Unassembled WGS sequence"/>
</dbReference>